<feature type="region of interest" description="Disordered" evidence="2">
    <location>
        <begin position="267"/>
        <end position="287"/>
    </location>
</feature>
<keyword evidence="3" id="KW-0732">Signal</keyword>
<dbReference type="SUPFAM" id="SSF53300">
    <property type="entry name" value="vWA-like"/>
    <property type="match status" value="1"/>
</dbReference>
<evidence type="ECO:0000313" key="5">
    <source>
        <dbReference type="EMBL" id="PQJ66633.1"/>
    </source>
</evidence>
<gene>
    <name evidence="5" type="ORF">BTO08_03920</name>
</gene>
<dbReference type="InterPro" id="IPR036465">
    <property type="entry name" value="vWFA_dom_sf"/>
</dbReference>
<name>A0A2S7VXY2_PHOAN</name>
<dbReference type="Proteomes" id="UP000238730">
    <property type="component" value="Unassembled WGS sequence"/>
</dbReference>
<feature type="domain" description="VWFA" evidence="4">
    <location>
        <begin position="57"/>
        <end position="245"/>
    </location>
</feature>
<dbReference type="PANTHER" id="PTHR47763:SF1">
    <property type="entry name" value="DUF659 DOMAIN-CONTAINING PROTEIN"/>
    <property type="match status" value="1"/>
</dbReference>
<evidence type="ECO:0000259" key="4">
    <source>
        <dbReference type="PROSITE" id="PS50234"/>
    </source>
</evidence>
<comment type="caution">
    <text evidence="5">The sequence shown here is derived from an EMBL/GenBank/DDBJ whole genome shotgun (WGS) entry which is preliminary data.</text>
</comment>
<sequence>MLIRLLMLSFLLVVSIPTYSSSDKKPPALVLPDVLQPEQTKNKNTPIPFTRTGPTIQVAILLDASGSMGGLINQAREQIWSIINAISTANKHDHPVTLQVALFEYGVEHQSKYDGYLRLLSPLTSDLDQFSEALFAIKIGGSKEYAPQVIQEAANRLQWSEHQDDLRLIIIAGNEEFQQGDIPISHAIPLAASKDIIVNTLYCGPHLKGRKLQWASAALLGHGHYLNIDHKKKAPHIETPYDDDIILLGRKLNDTYIGYGAKGATKKSQQIAQDNNASNLSKSSSTERSIAKAGKQYKTQDWDLISLAQENLEQGVTYAKKDQQHYHGLNDQQITEKLKQQIAQRVQLQQQISSLEQKRKTFIKQSKNENTKPKDDLGNAIILTIQDQAKSKGFSFL</sequence>
<feature type="coiled-coil region" evidence="1">
    <location>
        <begin position="338"/>
        <end position="365"/>
    </location>
</feature>
<dbReference type="InterPro" id="IPR002035">
    <property type="entry name" value="VWF_A"/>
</dbReference>
<accession>A0A2S7VXY2</accession>
<dbReference type="EMBL" id="MSCJ01000001">
    <property type="protein sequence ID" value="PQJ66633.1"/>
    <property type="molecule type" value="Genomic_DNA"/>
</dbReference>
<evidence type="ECO:0000256" key="3">
    <source>
        <dbReference type="SAM" id="SignalP"/>
    </source>
</evidence>
<dbReference type="CDD" id="cd00198">
    <property type="entry name" value="vWFA"/>
    <property type="match status" value="1"/>
</dbReference>
<feature type="signal peptide" evidence="3">
    <location>
        <begin position="1"/>
        <end position="20"/>
    </location>
</feature>
<dbReference type="GO" id="GO:0005737">
    <property type="term" value="C:cytoplasm"/>
    <property type="evidence" value="ECO:0007669"/>
    <property type="project" value="TreeGrafter"/>
</dbReference>
<dbReference type="PANTHER" id="PTHR47763">
    <property type="entry name" value="ALPHA-PROTEIN KINASE VWKA"/>
    <property type="match status" value="1"/>
</dbReference>
<dbReference type="InterPro" id="IPR052969">
    <property type="entry name" value="Thr-specific_kinase-like"/>
</dbReference>
<protein>
    <recommendedName>
        <fullName evidence="4">VWFA domain-containing protein</fullName>
    </recommendedName>
</protein>
<evidence type="ECO:0000313" key="6">
    <source>
        <dbReference type="Proteomes" id="UP000238730"/>
    </source>
</evidence>
<keyword evidence="1" id="KW-0175">Coiled coil</keyword>
<dbReference type="AlphaFoldDB" id="A0A2S7VXY2"/>
<dbReference type="GO" id="GO:0004674">
    <property type="term" value="F:protein serine/threonine kinase activity"/>
    <property type="evidence" value="ECO:0007669"/>
    <property type="project" value="TreeGrafter"/>
</dbReference>
<proteinExistence type="predicted"/>
<dbReference type="Gene3D" id="3.40.50.410">
    <property type="entry name" value="von Willebrand factor, type A domain"/>
    <property type="match status" value="1"/>
</dbReference>
<feature type="chain" id="PRO_5015484810" description="VWFA domain-containing protein" evidence="3">
    <location>
        <begin position="21"/>
        <end position="397"/>
    </location>
</feature>
<organism evidence="5 6">
    <name type="scientific">Photobacterium angustum</name>
    <dbReference type="NCBI Taxonomy" id="661"/>
    <lineage>
        <taxon>Bacteria</taxon>
        <taxon>Pseudomonadati</taxon>
        <taxon>Pseudomonadota</taxon>
        <taxon>Gammaproteobacteria</taxon>
        <taxon>Vibrionales</taxon>
        <taxon>Vibrionaceae</taxon>
        <taxon>Photobacterium</taxon>
    </lineage>
</organism>
<evidence type="ECO:0000256" key="2">
    <source>
        <dbReference type="SAM" id="MobiDB-lite"/>
    </source>
</evidence>
<reference evidence="5 6" key="1">
    <citation type="submission" date="2016-12" db="EMBL/GenBank/DDBJ databases">
        <title>Diversity of luminous bacteria.</title>
        <authorList>
            <person name="Yoshizawa S."/>
            <person name="Kogure K."/>
        </authorList>
    </citation>
    <scope>NUCLEOTIDE SEQUENCE [LARGE SCALE GENOMIC DNA]</scope>
    <source>
        <strain evidence="5 6">LC1-200</strain>
    </source>
</reference>
<dbReference type="OrthoDB" id="5827268at2"/>
<dbReference type="PROSITE" id="PS50234">
    <property type="entry name" value="VWFA"/>
    <property type="match status" value="1"/>
</dbReference>
<evidence type="ECO:0000256" key="1">
    <source>
        <dbReference type="SAM" id="Coils"/>
    </source>
</evidence>